<evidence type="ECO:0000256" key="1">
    <source>
        <dbReference type="ARBA" id="ARBA00004651"/>
    </source>
</evidence>
<dbReference type="EMBL" id="JABFTP020000185">
    <property type="protein sequence ID" value="KAL3285888.1"/>
    <property type="molecule type" value="Genomic_DNA"/>
</dbReference>
<evidence type="ECO:0000256" key="2">
    <source>
        <dbReference type="ARBA" id="ARBA00022475"/>
    </source>
</evidence>
<dbReference type="Gene3D" id="1.10.287.70">
    <property type="match status" value="1"/>
</dbReference>
<sequence>MVSYYVVNVIFLNTDSGMLETFFPFEQADFHHTNTNLRVIGECSASGLVEYHDLFPNKIPEKWKNSTITYCYIPIEPGAFENDKKKGFAIEIHSLILERMGATPNGTKTRNLRWGVEIMRQTLVSRYCDFSVSAMGHDAFDLTYPYHLAEMYWFVPSPAINQNYNFILGTFTTSVWLICLGTILAVALFWYFLGHFLEEEHGTFLEKIVLTFMLLLEQGIELNILRKSEFILYTILIFSTFMMGNIYKSKLLYVLSGQHYEETITTEEGIMEHNLKIGLLPLYIQFFQDHENFVAYMRKNYISCGIDTTCEDMVAFARNTAVLRPTIVTDYHDKRYIGEDGRLKRIKFPKSTTFIYYTCYFLPGQPIYEQVNQYTHRLLQNGIVSKCITGILENYTNPGSYIAKVNSEYEFDVPMVQIRGSPTEITSFTSSKFDFFIIDLDKTNILEFLQLFHEAPNFHASSKFLCIGGNISSNSLKIIASYYIVNVIFLDKESGVLETFFPFEKANLHHSNTNLQVIGKCSECSVDYHDLFPNKLPKKWKNSNITFCHNGNEPMGFANDANKGIATEIHRLILMRMGATPNSTVIKANINSSRLAFRKKILKLKLCDFYISGFVDSTLDLGFPFYIDLIYWFVPSPAINENYNFILGTLSTSVWLVWFTALICLALYWKFLCYLRNKTQNSFLGKFLSIFKMFLEETVKFKILSNSDFILYTIIIFGTFMMGSIYKGRILYVLSGFHYEETISSEESIMKHNFKIGFLPNHLRWFRDQKKFFEYISKHHQPCGFDVKCEDQVAFERNMTVLRPLLITEYRNKRYIGEDGRLKRIRLPNPTMFTYYIALFLPGQPILKQINQYTHYLYQNGIISMIISKYSVETPEQSMNFHRSVLTMQHLKLVFVLWLVGLIAACVIFSLEITRSFG</sequence>
<dbReference type="InterPro" id="IPR052192">
    <property type="entry name" value="Insect_Ionotropic_Sensory_Rcpt"/>
</dbReference>
<dbReference type="AlphaFoldDB" id="A0ABD2P4U0"/>
<feature type="transmembrane region" description="Helical" evidence="8">
    <location>
        <begin position="166"/>
        <end position="192"/>
    </location>
</feature>
<reference evidence="9 10" key="1">
    <citation type="journal article" date="2021" name="BMC Biol.">
        <title>Horizontally acquired antibacterial genes associated with adaptive radiation of ladybird beetles.</title>
        <authorList>
            <person name="Li H.S."/>
            <person name="Tang X.F."/>
            <person name="Huang Y.H."/>
            <person name="Xu Z.Y."/>
            <person name="Chen M.L."/>
            <person name="Du X.Y."/>
            <person name="Qiu B.Y."/>
            <person name="Chen P.T."/>
            <person name="Zhang W."/>
            <person name="Slipinski A."/>
            <person name="Escalona H.E."/>
            <person name="Waterhouse R.M."/>
            <person name="Zwick A."/>
            <person name="Pang H."/>
        </authorList>
    </citation>
    <scope>NUCLEOTIDE SEQUENCE [LARGE SCALE GENOMIC DNA]</scope>
    <source>
        <strain evidence="9">SYSU2018</strain>
    </source>
</reference>
<evidence type="ECO:0008006" key="11">
    <source>
        <dbReference type="Google" id="ProtNLM"/>
    </source>
</evidence>
<evidence type="ECO:0000256" key="6">
    <source>
        <dbReference type="ARBA" id="ARBA00023170"/>
    </source>
</evidence>
<dbReference type="PANTHER" id="PTHR42643">
    <property type="entry name" value="IONOTROPIC RECEPTOR 20A-RELATED"/>
    <property type="match status" value="1"/>
</dbReference>
<protein>
    <recommendedName>
        <fullName evidence="11">Ionotropic receptor</fullName>
    </recommendedName>
</protein>
<name>A0ABD2P4U0_9CUCU</name>
<dbReference type="GO" id="GO:0005886">
    <property type="term" value="C:plasma membrane"/>
    <property type="evidence" value="ECO:0007669"/>
    <property type="project" value="UniProtKB-SubCell"/>
</dbReference>
<comment type="subcellular location">
    <subcellularLocation>
        <location evidence="1">Cell membrane</location>
        <topology evidence="1">Multi-pass membrane protein</topology>
    </subcellularLocation>
</comment>
<feature type="transmembrane region" description="Helical" evidence="8">
    <location>
        <begin position="609"/>
        <end position="633"/>
    </location>
</feature>
<feature type="transmembrane region" description="Helical" evidence="8">
    <location>
        <begin position="893"/>
        <end position="911"/>
    </location>
</feature>
<evidence type="ECO:0000256" key="4">
    <source>
        <dbReference type="ARBA" id="ARBA00022989"/>
    </source>
</evidence>
<keyword evidence="2" id="KW-1003">Cell membrane</keyword>
<proteinExistence type="predicted"/>
<gene>
    <name evidence="9" type="ORF">HHI36_000408</name>
</gene>
<keyword evidence="3 8" id="KW-0812">Transmembrane</keyword>
<feature type="transmembrane region" description="Helical" evidence="8">
    <location>
        <begin position="230"/>
        <end position="247"/>
    </location>
</feature>
<keyword evidence="7" id="KW-0325">Glycoprotein</keyword>
<dbReference type="Proteomes" id="UP001516400">
    <property type="component" value="Unassembled WGS sequence"/>
</dbReference>
<keyword evidence="6" id="KW-0675">Receptor</keyword>
<feature type="transmembrane region" description="Helical" evidence="8">
    <location>
        <begin position="709"/>
        <end position="726"/>
    </location>
</feature>
<dbReference type="PANTHER" id="PTHR42643:SF30">
    <property type="entry name" value="IONOTROPIC RECEPTOR 40A-RELATED"/>
    <property type="match status" value="1"/>
</dbReference>
<evidence type="ECO:0000256" key="3">
    <source>
        <dbReference type="ARBA" id="ARBA00022692"/>
    </source>
</evidence>
<feature type="transmembrane region" description="Helical" evidence="8">
    <location>
        <begin position="204"/>
        <end position="224"/>
    </location>
</feature>
<evidence type="ECO:0000256" key="7">
    <source>
        <dbReference type="ARBA" id="ARBA00023180"/>
    </source>
</evidence>
<keyword evidence="10" id="KW-1185">Reference proteome</keyword>
<feature type="transmembrane region" description="Helical" evidence="8">
    <location>
        <begin position="645"/>
        <end position="671"/>
    </location>
</feature>
<accession>A0ABD2P4U0</accession>
<organism evidence="9 10">
    <name type="scientific">Cryptolaemus montrouzieri</name>
    <dbReference type="NCBI Taxonomy" id="559131"/>
    <lineage>
        <taxon>Eukaryota</taxon>
        <taxon>Metazoa</taxon>
        <taxon>Ecdysozoa</taxon>
        <taxon>Arthropoda</taxon>
        <taxon>Hexapoda</taxon>
        <taxon>Insecta</taxon>
        <taxon>Pterygota</taxon>
        <taxon>Neoptera</taxon>
        <taxon>Endopterygota</taxon>
        <taxon>Coleoptera</taxon>
        <taxon>Polyphaga</taxon>
        <taxon>Cucujiformia</taxon>
        <taxon>Coccinelloidea</taxon>
        <taxon>Coccinellidae</taxon>
        <taxon>Scymninae</taxon>
        <taxon>Scymnini</taxon>
        <taxon>Cryptolaemus</taxon>
    </lineage>
</organism>
<keyword evidence="5 8" id="KW-0472">Membrane</keyword>
<comment type="caution">
    <text evidence="9">The sequence shown here is derived from an EMBL/GenBank/DDBJ whole genome shotgun (WGS) entry which is preliminary data.</text>
</comment>
<evidence type="ECO:0000256" key="5">
    <source>
        <dbReference type="ARBA" id="ARBA00023136"/>
    </source>
</evidence>
<evidence type="ECO:0000313" key="10">
    <source>
        <dbReference type="Proteomes" id="UP001516400"/>
    </source>
</evidence>
<dbReference type="SUPFAM" id="SSF53850">
    <property type="entry name" value="Periplasmic binding protein-like II"/>
    <property type="match status" value="1"/>
</dbReference>
<evidence type="ECO:0000313" key="9">
    <source>
        <dbReference type="EMBL" id="KAL3285888.1"/>
    </source>
</evidence>
<keyword evidence="4 8" id="KW-1133">Transmembrane helix</keyword>
<evidence type="ECO:0000256" key="8">
    <source>
        <dbReference type="SAM" id="Phobius"/>
    </source>
</evidence>